<dbReference type="RefSeq" id="WP_147927020.1">
    <property type="nucleotide sequence ID" value="NZ_VKAC01000008.1"/>
</dbReference>
<keyword evidence="3" id="KW-1185">Reference proteome</keyword>
<dbReference type="NCBIfam" id="TIGR03086">
    <property type="entry name" value="TIGR03086 family metal-binding protein"/>
    <property type="match status" value="1"/>
</dbReference>
<dbReference type="OrthoDB" id="5185819at2"/>
<dbReference type="SUPFAM" id="SSF109854">
    <property type="entry name" value="DinB/YfiT-like putative metalloenzymes"/>
    <property type="match status" value="1"/>
</dbReference>
<sequence>MDDLLDLRPACAETARVALGVRDDQLHSPTPCDGRDVTWLLAHLLGLSLAFTPGAPGPDGEGDGDAPALAGLHPSWRQLAPARLTALAAAWLDPAQYGRQLEAGGVVMEGPDAVAVALDEVVLHGWDLARATGQDYEVDDASAAVVLAFTTAVAAPGDQWKREGLFGPVVPVDDGAPPFERALGLAGRDPGWRPPSSS</sequence>
<evidence type="ECO:0000313" key="2">
    <source>
        <dbReference type="EMBL" id="TXR55444.1"/>
    </source>
</evidence>
<dbReference type="InterPro" id="IPR017520">
    <property type="entry name" value="CHP03086"/>
</dbReference>
<dbReference type="GO" id="GO:0046872">
    <property type="term" value="F:metal ion binding"/>
    <property type="evidence" value="ECO:0007669"/>
    <property type="project" value="InterPro"/>
</dbReference>
<dbReference type="NCBIfam" id="TIGR03083">
    <property type="entry name" value="maleylpyruvate isomerase family mycothiol-dependent enzyme"/>
    <property type="match status" value="1"/>
</dbReference>
<evidence type="ECO:0000313" key="3">
    <source>
        <dbReference type="Proteomes" id="UP000321234"/>
    </source>
</evidence>
<reference evidence="2 3" key="1">
    <citation type="submission" date="2019-07" db="EMBL/GenBank/DDBJ databases">
        <title>Quadrisphaera sp. strain DD2A genome sequencing and assembly.</title>
        <authorList>
            <person name="Kim I."/>
        </authorList>
    </citation>
    <scope>NUCLEOTIDE SEQUENCE [LARGE SCALE GENOMIC DNA]</scope>
    <source>
        <strain evidence="2 3">DD2A</strain>
    </source>
</reference>
<gene>
    <name evidence="2" type="ORF">FMM08_14070</name>
</gene>
<proteinExistence type="predicted"/>
<dbReference type="EMBL" id="VKAC01000008">
    <property type="protein sequence ID" value="TXR55444.1"/>
    <property type="molecule type" value="Genomic_DNA"/>
</dbReference>
<dbReference type="AlphaFoldDB" id="A0A5C8ZD90"/>
<comment type="caution">
    <text evidence="2">The sequence shown here is derived from an EMBL/GenBank/DDBJ whole genome shotgun (WGS) entry which is preliminary data.</text>
</comment>
<evidence type="ECO:0000259" key="1">
    <source>
        <dbReference type="Pfam" id="PF11716"/>
    </source>
</evidence>
<dbReference type="Gene3D" id="1.20.120.450">
    <property type="entry name" value="dinb family like domain"/>
    <property type="match status" value="1"/>
</dbReference>
<name>A0A5C8ZD90_9ACTN</name>
<protein>
    <submittedName>
        <fullName evidence="2">TIGR03086 family protein</fullName>
    </submittedName>
</protein>
<dbReference type="InterPro" id="IPR024344">
    <property type="entry name" value="MDMPI_metal-binding"/>
</dbReference>
<dbReference type="InterPro" id="IPR034660">
    <property type="entry name" value="DinB/YfiT-like"/>
</dbReference>
<dbReference type="Proteomes" id="UP000321234">
    <property type="component" value="Unassembled WGS sequence"/>
</dbReference>
<feature type="domain" description="Mycothiol-dependent maleylpyruvate isomerase metal-binding" evidence="1">
    <location>
        <begin position="7"/>
        <end position="129"/>
    </location>
</feature>
<dbReference type="InterPro" id="IPR017517">
    <property type="entry name" value="Maleyloyr_isom"/>
</dbReference>
<accession>A0A5C8ZD90</accession>
<organism evidence="2 3">
    <name type="scientific">Quadrisphaera setariae</name>
    <dbReference type="NCBI Taxonomy" id="2593304"/>
    <lineage>
        <taxon>Bacteria</taxon>
        <taxon>Bacillati</taxon>
        <taxon>Actinomycetota</taxon>
        <taxon>Actinomycetes</taxon>
        <taxon>Kineosporiales</taxon>
        <taxon>Kineosporiaceae</taxon>
        <taxon>Quadrisphaera</taxon>
    </lineage>
</organism>
<dbReference type="Pfam" id="PF11716">
    <property type="entry name" value="MDMPI_N"/>
    <property type="match status" value="1"/>
</dbReference>